<dbReference type="AlphaFoldDB" id="A0A0G0I0X8"/>
<comment type="caution">
    <text evidence="1">The sequence shown here is derived from an EMBL/GenBank/DDBJ whole genome shotgun (WGS) entry which is preliminary data.</text>
</comment>
<name>A0A0G0I0X8_9BACT</name>
<accession>A0A0G0I0X8</accession>
<dbReference type="Proteomes" id="UP000033886">
    <property type="component" value="Unassembled WGS sequence"/>
</dbReference>
<sequence>QLEKNKVKYPIGLTYDQQYQEITSLVEKGAVKEFKIVRIL</sequence>
<evidence type="ECO:0000313" key="2">
    <source>
        <dbReference type="Proteomes" id="UP000033886"/>
    </source>
</evidence>
<dbReference type="EMBL" id="LBSK01000003">
    <property type="protein sequence ID" value="KKQ17914.1"/>
    <property type="molecule type" value="Genomic_DNA"/>
</dbReference>
<evidence type="ECO:0000313" key="1">
    <source>
        <dbReference type="EMBL" id="KKQ17914.1"/>
    </source>
</evidence>
<organism evidence="1 2">
    <name type="scientific">candidate division WS6 bacterium GW2011_GWF1_36_8</name>
    <dbReference type="NCBI Taxonomy" id="1619098"/>
    <lineage>
        <taxon>Bacteria</taxon>
        <taxon>Candidatus Dojkabacteria</taxon>
    </lineage>
</organism>
<reference evidence="1 2" key="1">
    <citation type="journal article" date="2015" name="Nature">
        <title>rRNA introns, odd ribosomes, and small enigmatic genomes across a large radiation of phyla.</title>
        <authorList>
            <person name="Brown C.T."/>
            <person name="Hug L.A."/>
            <person name="Thomas B.C."/>
            <person name="Sharon I."/>
            <person name="Castelle C.J."/>
            <person name="Singh A."/>
            <person name="Wilkins M.J."/>
            <person name="Williams K.H."/>
            <person name="Banfield J.F."/>
        </authorList>
    </citation>
    <scope>NUCLEOTIDE SEQUENCE [LARGE SCALE GENOMIC DNA]</scope>
</reference>
<proteinExistence type="predicted"/>
<gene>
    <name evidence="1" type="ORF">US29_C0003G0022</name>
</gene>
<protein>
    <submittedName>
        <fullName evidence="1">Uncharacterized protein</fullName>
    </submittedName>
</protein>
<feature type="non-terminal residue" evidence="1">
    <location>
        <position position="1"/>
    </location>
</feature>